<dbReference type="PANTHER" id="PTHR23011:SF28">
    <property type="entry name" value="CYCLIC NUCLEOTIDE-BINDING DOMAIN CONTAINING PROTEIN"/>
    <property type="match status" value="1"/>
</dbReference>
<dbReference type="InterPro" id="IPR018490">
    <property type="entry name" value="cNMP-bd_dom_sf"/>
</dbReference>
<dbReference type="OrthoDB" id="2021138at2759"/>
<dbReference type="SUPFAM" id="SSF51206">
    <property type="entry name" value="cAMP-binding domain-like"/>
    <property type="match status" value="1"/>
</dbReference>
<evidence type="ECO:0000313" key="2">
    <source>
        <dbReference type="EMBL" id="OQR91178.1"/>
    </source>
</evidence>
<name>A0A1V9YZJ9_9STRA</name>
<accession>A0A1V9YZJ9</accession>
<proteinExistence type="predicted"/>
<evidence type="ECO:0000259" key="1">
    <source>
        <dbReference type="PROSITE" id="PS50042"/>
    </source>
</evidence>
<dbReference type="Gene3D" id="2.60.120.10">
    <property type="entry name" value="Jelly Rolls"/>
    <property type="match status" value="1"/>
</dbReference>
<sequence length="195" mass="22286">MNDVDDLMRENLNNTKRADDISGSTLHRLKKILAASVYARTKADYEFMDKIATSIPFFMDIEQPERLQYLRSSRGVTLSKGETLFHIGDPADSFYYVISGSLNVVIDLSRVKIHSKRELDDILNRAKIYSCLNKESPYCTSYVVRCLRRFDSFGDAGMLAPDSARTATVVAIEDSYLLRIEKEAFLDCRIFRTKT</sequence>
<protein>
    <recommendedName>
        <fullName evidence="1">Cyclic nucleotide-binding domain-containing protein</fullName>
    </recommendedName>
</protein>
<dbReference type="PROSITE" id="PS50042">
    <property type="entry name" value="CNMP_BINDING_3"/>
    <property type="match status" value="1"/>
</dbReference>
<evidence type="ECO:0000313" key="3">
    <source>
        <dbReference type="Proteomes" id="UP000243217"/>
    </source>
</evidence>
<dbReference type="STRING" id="74557.A0A1V9YZJ9"/>
<comment type="caution">
    <text evidence="2">The sequence shown here is derived from an EMBL/GenBank/DDBJ whole genome shotgun (WGS) entry which is preliminary data.</text>
</comment>
<feature type="domain" description="Cyclic nucleotide-binding" evidence="1">
    <location>
        <begin position="57"/>
        <end position="185"/>
    </location>
</feature>
<dbReference type="AlphaFoldDB" id="A0A1V9YZJ9"/>
<dbReference type="PANTHER" id="PTHR23011">
    <property type="entry name" value="CYCLIC NUCLEOTIDE-BINDING DOMAIN CONTAINING PROTEIN"/>
    <property type="match status" value="1"/>
</dbReference>
<dbReference type="EMBL" id="JNBS01002450">
    <property type="protein sequence ID" value="OQR91178.1"/>
    <property type="molecule type" value="Genomic_DNA"/>
</dbReference>
<dbReference type="Proteomes" id="UP000243217">
    <property type="component" value="Unassembled WGS sequence"/>
</dbReference>
<keyword evidence="3" id="KW-1185">Reference proteome</keyword>
<organism evidence="2 3">
    <name type="scientific">Thraustotheca clavata</name>
    <dbReference type="NCBI Taxonomy" id="74557"/>
    <lineage>
        <taxon>Eukaryota</taxon>
        <taxon>Sar</taxon>
        <taxon>Stramenopiles</taxon>
        <taxon>Oomycota</taxon>
        <taxon>Saprolegniomycetes</taxon>
        <taxon>Saprolegniales</taxon>
        <taxon>Achlyaceae</taxon>
        <taxon>Thraustotheca</taxon>
    </lineage>
</organism>
<dbReference type="CDD" id="cd00038">
    <property type="entry name" value="CAP_ED"/>
    <property type="match status" value="1"/>
</dbReference>
<dbReference type="InterPro" id="IPR014710">
    <property type="entry name" value="RmlC-like_jellyroll"/>
</dbReference>
<dbReference type="Pfam" id="PF00027">
    <property type="entry name" value="cNMP_binding"/>
    <property type="match status" value="1"/>
</dbReference>
<gene>
    <name evidence="2" type="ORF">THRCLA_09081</name>
</gene>
<reference evidence="2 3" key="1">
    <citation type="journal article" date="2014" name="Genome Biol. Evol.">
        <title>The secreted proteins of Achlya hypogyna and Thraustotheca clavata identify the ancestral oomycete secretome and reveal gene acquisitions by horizontal gene transfer.</title>
        <authorList>
            <person name="Misner I."/>
            <person name="Blouin N."/>
            <person name="Leonard G."/>
            <person name="Richards T.A."/>
            <person name="Lane C.E."/>
        </authorList>
    </citation>
    <scope>NUCLEOTIDE SEQUENCE [LARGE SCALE GENOMIC DNA]</scope>
    <source>
        <strain evidence="2 3">ATCC 34112</strain>
    </source>
</reference>
<dbReference type="InterPro" id="IPR000595">
    <property type="entry name" value="cNMP-bd_dom"/>
</dbReference>